<gene>
    <name evidence="2" type="ORF">AVDCRST_MAG85-4218</name>
</gene>
<feature type="compositionally biased region" description="Low complexity" evidence="1">
    <location>
        <begin position="28"/>
        <end position="39"/>
    </location>
</feature>
<protein>
    <submittedName>
        <fullName evidence="2">Uncharacterized protein</fullName>
    </submittedName>
</protein>
<dbReference type="EMBL" id="CADCVT010000479">
    <property type="protein sequence ID" value="CAA9536928.1"/>
    <property type="molecule type" value="Genomic_DNA"/>
</dbReference>
<feature type="region of interest" description="Disordered" evidence="1">
    <location>
        <begin position="1"/>
        <end position="39"/>
    </location>
</feature>
<feature type="non-terminal residue" evidence="2">
    <location>
        <position position="39"/>
    </location>
</feature>
<accession>A0A6J4U088</accession>
<evidence type="ECO:0000256" key="1">
    <source>
        <dbReference type="SAM" id="MobiDB-lite"/>
    </source>
</evidence>
<dbReference type="AlphaFoldDB" id="A0A6J4U088"/>
<proteinExistence type="predicted"/>
<name>A0A6J4U088_9ACTN</name>
<feature type="compositionally biased region" description="Basic and acidic residues" evidence="1">
    <location>
        <begin position="1"/>
        <end position="10"/>
    </location>
</feature>
<feature type="non-terminal residue" evidence="2">
    <location>
        <position position="1"/>
    </location>
</feature>
<reference evidence="2" key="1">
    <citation type="submission" date="2020-02" db="EMBL/GenBank/DDBJ databases">
        <authorList>
            <person name="Meier V. D."/>
        </authorList>
    </citation>
    <scope>NUCLEOTIDE SEQUENCE</scope>
    <source>
        <strain evidence="2">AVDCRST_MAG85</strain>
    </source>
</reference>
<evidence type="ECO:0000313" key="2">
    <source>
        <dbReference type="EMBL" id="CAA9536928.1"/>
    </source>
</evidence>
<organism evidence="2">
    <name type="scientific">uncultured Solirubrobacteraceae bacterium</name>
    <dbReference type="NCBI Taxonomy" id="1162706"/>
    <lineage>
        <taxon>Bacteria</taxon>
        <taxon>Bacillati</taxon>
        <taxon>Actinomycetota</taxon>
        <taxon>Thermoleophilia</taxon>
        <taxon>Solirubrobacterales</taxon>
        <taxon>Solirubrobacteraceae</taxon>
        <taxon>environmental samples</taxon>
    </lineage>
</organism>
<sequence length="39" mass="4258">ARARRSVERRGGRRCRRFPADRGEAVDAPGARAGRAPPV</sequence>